<dbReference type="Proteomes" id="UP000176938">
    <property type="component" value="Unassembled WGS sequence"/>
</dbReference>
<evidence type="ECO:0000313" key="2">
    <source>
        <dbReference type="EMBL" id="OGC06644.1"/>
    </source>
</evidence>
<accession>A0A1F4REL3</accession>
<keyword evidence="1" id="KW-0732">Signal</keyword>
<name>A0A1F4REL3_UNCSA</name>
<feature type="chain" id="PRO_5009514214" evidence="1">
    <location>
        <begin position="21"/>
        <end position="389"/>
    </location>
</feature>
<protein>
    <submittedName>
        <fullName evidence="2">Uncharacterized protein</fullName>
    </submittedName>
</protein>
<feature type="signal peptide" evidence="1">
    <location>
        <begin position="1"/>
        <end position="20"/>
    </location>
</feature>
<evidence type="ECO:0000313" key="3">
    <source>
        <dbReference type="Proteomes" id="UP000176938"/>
    </source>
</evidence>
<evidence type="ECO:0000256" key="1">
    <source>
        <dbReference type="SAM" id="SignalP"/>
    </source>
</evidence>
<reference evidence="2 3" key="1">
    <citation type="journal article" date="2016" name="Nat. Commun.">
        <title>Thousands of microbial genomes shed light on interconnected biogeochemical processes in an aquifer system.</title>
        <authorList>
            <person name="Anantharaman K."/>
            <person name="Brown C.T."/>
            <person name="Hug L.A."/>
            <person name="Sharon I."/>
            <person name="Castelle C.J."/>
            <person name="Probst A.J."/>
            <person name="Thomas B.C."/>
            <person name="Singh A."/>
            <person name="Wilkins M.J."/>
            <person name="Karaoz U."/>
            <person name="Brodie E.L."/>
            <person name="Williams K.H."/>
            <person name="Hubbard S.S."/>
            <person name="Banfield J.F."/>
        </authorList>
    </citation>
    <scope>NUCLEOTIDE SEQUENCE [LARGE SCALE GENOMIC DNA]</scope>
</reference>
<gene>
    <name evidence="2" type="ORF">A3H38_05600</name>
</gene>
<comment type="caution">
    <text evidence="2">The sequence shown here is derived from an EMBL/GenBank/DDBJ whole genome shotgun (WGS) entry which is preliminary data.</text>
</comment>
<proteinExistence type="predicted"/>
<organism evidence="2 3">
    <name type="scientific">candidate division WOR-1 bacterium RIFCSPLOWO2_02_FULL_46_20</name>
    <dbReference type="NCBI Taxonomy" id="1802567"/>
    <lineage>
        <taxon>Bacteria</taxon>
        <taxon>Bacillati</taxon>
        <taxon>Saganbacteria</taxon>
    </lineage>
</organism>
<sequence length="389" mass="43030">MYRLLALLISVLLLSSSLLATTLERGVSPAIRHENSPAFKEIYRIKVENRVDGVIAVSEDSGKNWANVGKVLYPVTRVSKTGYAAARWISEGRVAAAAVNAIHIKTGAAEWDKSIFTLLPKDFLQPPKVYNSFLSPDSSIYTDIPAGKSIFGGGFAPFVGNIVMLSAPAQPVIDLPRDYVPAVGDAYYILVDRPIDYPKEIIFENRSGGRIIINYYSGDHRVIGEVLRPVVGIGRFPGSLYADPGRIRANHAGVIDISTSPIGAIGGFQIVPALHSSDMGYVNTSTQWMVIGPVEAEEKSLEGMAPFFKNYIHPAYVPEDLEDEAWYEKLLDRFLVQVLYDGEVEWKPMPVFEVHDFYLQRQLPDWANKALANVSVFRILFPIKDLGAN</sequence>
<dbReference type="AlphaFoldDB" id="A0A1F4REL3"/>
<dbReference type="EMBL" id="METP01000016">
    <property type="protein sequence ID" value="OGC06644.1"/>
    <property type="molecule type" value="Genomic_DNA"/>
</dbReference>